<dbReference type="Proteomes" id="UP000008004">
    <property type="component" value="Chromosome"/>
</dbReference>
<dbReference type="KEGG" id="mia:OCU_27480"/>
<accession>H8IMY9</accession>
<proteinExistence type="predicted"/>
<dbReference type="Pfam" id="PF13459">
    <property type="entry name" value="Fer4_15"/>
    <property type="match status" value="1"/>
</dbReference>
<protein>
    <recommendedName>
        <fullName evidence="3">Ferredoxin</fullName>
    </recommendedName>
</protein>
<evidence type="ECO:0000313" key="2">
    <source>
        <dbReference type="Proteomes" id="UP000008004"/>
    </source>
</evidence>
<dbReference type="HOGENOM" id="CLU_139698_6_2_11"/>
<reference evidence="1 2" key="1">
    <citation type="journal article" date="2012" name="J. Bacteriol.">
        <title>Complete genome sequence of Mycobacterium intracellulare strain ATCC 13950T.</title>
        <authorList>
            <person name="Kim B.J."/>
            <person name="Choi B.S."/>
            <person name="Lim J.S."/>
            <person name="Choi I.Y."/>
            <person name="Lee J.H."/>
            <person name="Chun J."/>
            <person name="Kook Y.H."/>
            <person name="Kim B.J."/>
        </authorList>
    </citation>
    <scope>NUCLEOTIDE SEQUENCE [LARGE SCALE GENOMIC DNA]</scope>
    <source>
        <strain evidence="2">ATCC 13950 / DSM 43223 / JCM 6384 / NCTC 13025 / 3600</strain>
    </source>
</reference>
<gene>
    <name evidence="1" type="ordered locus">OCU_27480</name>
</gene>
<dbReference type="Gene3D" id="3.30.70.20">
    <property type="match status" value="1"/>
</dbReference>
<dbReference type="eggNOG" id="COG1141">
    <property type="taxonomic scope" value="Bacteria"/>
</dbReference>
<dbReference type="EMBL" id="CP003322">
    <property type="protein sequence ID" value="AFC43967.1"/>
    <property type="molecule type" value="Genomic_DNA"/>
</dbReference>
<evidence type="ECO:0000313" key="1">
    <source>
        <dbReference type="EMBL" id="AFC43967.1"/>
    </source>
</evidence>
<sequence length="54" mass="6041">MGHAQCYAVDPDLFPIDESGYSILQERDVRPEDEQVTRDGVASCPEMALILDED</sequence>
<evidence type="ECO:0008006" key="3">
    <source>
        <dbReference type="Google" id="ProtNLM"/>
    </source>
</evidence>
<dbReference type="PATRIC" id="fig|487521.10.peg.2762"/>
<dbReference type="AlphaFoldDB" id="H8IMY9"/>
<name>H8IMY9_MYCIA</name>
<organism evidence="1 2">
    <name type="scientific">Mycobacterium intracellulare (strain ATCC 13950 / DSM 43223 / JCM 6384 / NCTC 13025 / 3600)</name>
    <dbReference type="NCBI Taxonomy" id="487521"/>
    <lineage>
        <taxon>Bacteria</taxon>
        <taxon>Bacillati</taxon>
        <taxon>Actinomycetota</taxon>
        <taxon>Actinomycetes</taxon>
        <taxon>Mycobacteriales</taxon>
        <taxon>Mycobacteriaceae</taxon>
        <taxon>Mycobacterium</taxon>
        <taxon>Mycobacterium avium complex (MAC)</taxon>
    </lineage>
</organism>